<evidence type="ECO:0000256" key="1">
    <source>
        <dbReference type="SAM" id="MobiDB-lite"/>
    </source>
</evidence>
<organism evidence="2 3">
    <name type="scientific">Porphyra umbilicalis</name>
    <name type="common">Purple laver</name>
    <name type="synonym">Red alga</name>
    <dbReference type="NCBI Taxonomy" id="2786"/>
    <lineage>
        <taxon>Eukaryota</taxon>
        <taxon>Rhodophyta</taxon>
        <taxon>Bangiophyceae</taxon>
        <taxon>Bangiales</taxon>
        <taxon>Bangiaceae</taxon>
        <taxon>Porphyra</taxon>
    </lineage>
</organism>
<feature type="region of interest" description="Disordered" evidence="1">
    <location>
        <begin position="1"/>
        <end position="24"/>
    </location>
</feature>
<feature type="region of interest" description="Disordered" evidence="1">
    <location>
        <begin position="276"/>
        <end position="311"/>
    </location>
</feature>
<feature type="compositionally biased region" description="Low complexity" evidence="1">
    <location>
        <begin position="7"/>
        <end position="22"/>
    </location>
</feature>
<dbReference type="Proteomes" id="UP000218209">
    <property type="component" value="Unassembled WGS sequence"/>
</dbReference>
<sequence length="1310" mass="135940">MASDGHAVGAAPSPAAGVASALPSPPALPPPPMFLTRLTRQSAMVASAETPAAAAETPARPSSTGVVATEHLTTTTLVAATTAAAPATTTSAELGADVTRVAAKGTTCRDSVKPSAEAAEMAAGKPPAPCTTPLPAHPVAIYATAAAGEVEVVFDTAAPVLATMSTSGAADEDVRTTTMDAATAALGSTPFTNARAHRGIPRSPSLSDVAWTNSLRAIAAANGCADAILSDGEFALRPRRLPPPPSPPLLAPLPLRMTGAAIPLVVAPFAATPRRCAADAESGRSTEVERRWSSERRRAPPSPPLPPSRPSMKAAVAKVATSTAHSSESVAAAAAAAAAAAVAATVAGLAVAAEAAACACGVDGIIVGIAVRAQSVRRSACRRFISRGRLCVRCRHTSGGGDNGHGRVQGIHSTRQRTASHIGRRTVSEHTKRLRGAINVHKTCAYITSTFAAACGSKFAPRMSQRITRCSSTAATPTGPGSRYGRIRDRQVPTQAGAERHARGQRVPASSAVGFEGALGDIISFPGLDRRVTSTGRDRCGRHRPGCDGTIDDGSTCDRRCNRRHATGGRLVEACLWHWNRQQPNGGYVAVPRNARATLSSASIFLRRRNGTKALHSHVGVESTEVLQQGTDCLLIPGGCEERFGVGRRLVHCCYRPCDQSGIPLAPEEDSSLTKHCCDSTTTHTNSLPTRIDRVLNASNRVGHADTGARREAEKQPSLSRQGRRRGGTPEDSNGAHRCSSGQLPLSVLQQCGHPGAQINGHFLPSAGHHHRYQFLHWTHDRGRLGHSGDIEQRTCTRLRRRGDPCRRGPRPQSAAMTAIRRGWSPITWALSATACAAAKSAASDRDATRAARWRSAPAAAAESAVAAAPLPPLSPATSSGAAGGGCGPGGTAPRRLFSDDDERAVPTWPPPASAGRALARLGSAVCRAADPTSCGGGGAAGLACVEAGHCRGVCRRVPPATACRRARRRRCRAGTSHRRALSGRAAALCRRSPAGRGGGAGGCVDRMLAHHRHRRCRGVCRLLVLPALARRHRVGWASPGRRSVTAAAVTTRRPTDTRARRVPESGGDPPPAAAARARAATPLRPRRQSNYSARGAVADRVSLAGDVAGPHPFGGADVSAALAAVRTWRSPPVMGGSGGGPGGSGGRRRLRARLRRLRRGATSGERRRGGTRRQRKGADAWHRKTAATAFGPRQGGGKAGAPDGSKGVRHPCRAAARHCSGGTGGARRRHNAKHGGRTGGRRTRRVGRQRSGRQLWRRAGGSRARPAAVRRGGSGAAGRIGGRRCGSDGLGGGNGERPAPPPTSSRDDH</sequence>
<feature type="region of interest" description="Disordered" evidence="1">
    <location>
        <begin position="403"/>
        <end position="422"/>
    </location>
</feature>
<name>A0A1X6PD97_PORUM</name>
<reference evidence="2 3" key="1">
    <citation type="submission" date="2017-03" db="EMBL/GenBank/DDBJ databases">
        <title>WGS assembly of Porphyra umbilicalis.</title>
        <authorList>
            <person name="Brawley S.H."/>
            <person name="Blouin N.A."/>
            <person name="Ficko-Blean E."/>
            <person name="Wheeler G.L."/>
            <person name="Lohr M."/>
            <person name="Goodson H.V."/>
            <person name="Jenkins J.W."/>
            <person name="Blaby-Haas C.E."/>
            <person name="Helliwell K.E."/>
            <person name="Chan C."/>
            <person name="Marriage T."/>
            <person name="Bhattacharya D."/>
            <person name="Klein A.S."/>
            <person name="Badis Y."/>
            <person name="Brodie J."/>
            <person name="Cao Y."/>
            <person name="Collen J."/>
            <person name="Dittami S.M."/>
            <person name="Gachon C.M."/>
            <person name="Green B.R."/>
            <person name="Karpowicz S."/>
            <person name="Kim J.W."/>
            <person name="Kudahl U."/>
            <person name="Lin S."/>
            <person name="Michel G."/>
            <person name="Mittag M."/>
            <person name="Olson B.J."/>
            <person name="Pangilinan J."/>
            <person name="Peng Y."/>
            <person name="Qiu H."/>
            <person name="Shu S."/>
            <person name="Singer J.T."/>
            <person name="Smith A.G."/>
            <person name="Sprecher B.N."/>
            <person name="Wagner V."/>
            <person name="Wang W."/>
            <person name="Wang Z.-Y."/>
            <person name="Yan J."/>
            <person name="Yarish C."/>
            <person name="Zoeuner-Riek S."/>
            <person name="Zhuang Y."/>
            <person name="Zou Y."/>
            <person name="Lindquist E.A."/>
            <person name="Grimwood J."/>
            <person name="Barry K."/>
            <person name="Rokhsar D.S."/>
            <person name="Schmutz J."/>
            <person name="Stiller J.W."/>
            <person name="Grossman A.R."/>
            <person name="Prochnik S.E."/>
        </authorList>
    </citation>
    <scope>NUCLEOTIDE SEQUENCE [LARGE SCALE GENOMIC DNA]</scope>
    <source>
        <strain evidence="2">4086291</strain>
    </source>
</reference>
<feature type="compositionally biased region" description="Gly residues" evidence="1">
    <location>
        <begin position="1273"/>
        <end position="1296"/>
    </location>
</feature>
<feature type="compositionally biased region" description="Basic residues" evidence="1">
    <location>
        <begin position="1208"/>
        <end position="1217"/>
    </location>
</feature>
<feature type="region of interest" description="Disordered" evidence="1">
    <location>
        <begin position="1156"/>
        <end position="1310"/>
    </location>
</feature>
<feature type="compositionally biased region" description="Low complexity" evidence="1">
    <location>
        <begin position="1253"/>
        <end position="1272"/>
    </location>
</feature>
<proteinExistence type="predicted"/>
<protein>
    <submittedName>
        <fullName evidence="2">Uncharacterized protein</fullName>
    </submittedName>
</protein>
<feature type="region of interest" description="Disordered" evidence="1">
    <location>
        <begin position="469"/>
        <end position="509"/>
    </location>
</feature>
<feature type="compositionally biased region" description="Basic and acidic residues" evidence="1">
    <location>
        <begin position="703"/>
        <end position="715"/>
    </location>
</feature>
<evidence type="ECO:0000313" key="2">
    <source>
        <dbReference type="EMBL" id="OSX78710.1"/>
    </source>
</evidence>
<keyword evidence="3" id="KW-1185">Reference proteome</keyword>
<feature type="compositionally biased region" description="Gly residues" evidence="1">
    <location>
        <begin position="882"/>
        <end position="891"/>
    </location>
</feature>
<feature type="compositionally biased region" description="Basic residues" evidence="1">
    <location>
        <begin position="1227"/>
        <end position="1252"/>
    </location>
</feature>
<accession>A0A1X6PD97</accession>
<feature type="region of interest" description="Disordered" evidence="1">
    <location>
        <begin position="45"/>
        <end position="66"/>
    </location>
</feature>
<feature type="compositionally biased region" description="Low complexity" evidence="1">
    <location>
        <begin position="46"/>
        <end position="66"/>
    </location>
</feature>
<feature type="region of interest" description="Disordered" evidence="1">
    <location>
        <begin position="1046"/>
        <end position="1095"/>
    </location>
</feature>
<feature type="compositionally biased region" description="Basic and acidic residues" evidence="1">
    <location>
        <begin position="1054"/>
        <end position="1064"/>
    </location>
</feature>
<evidence type="ECO:0000313" key="3">
    <source>
        <dbReference type="Proteomes" id="UP000218209"/>
    </source>
</evidence>
<feature type="compositionally biased region" description="Pro residues" evidence="1">
    <location>
        <begin position="300"/>
        <end position="309"/>
    </location>
</feature>
<feature type="compositionally biased region" description="Low complexity" evidence="1">
    <location>
        <begin position="1074"/>
        <end position="1084"/>
    </location>
</feature>
<feature type="region of interest" description="Disordered" evidence="1">
    <location>
        <begin position="877"/>
        <end position="913"/>
    </location>
</feature>
<dbReference type="EMBL" id="KV918807">
    <property type="protein sequence ID" value="OSX78710.1"/>
    <property type="molecule type" value="Genomic_DNA"/>
</dbReference>
<feature type="region of interest" description="Disordered" evidence="1">
    <location>
        <begin position="700"/>
        <end position="740"/>
    </location>
</feature>
<feature type="compositionally biased region" description="Basic and acidic residues" evidence="1">
    <location>
        <begin position="276"/>
        <end position="298"/>
    </location>
</feature>
<gene>
    <name evidence="2" type="ORF">BU14_0103s0053</name>
</gene>